<organism evidence="8 9">
    <name type="scientific">Lophiostoma macrostomum CBS 122681</name>
    <dbReference type="NCBI Taxonomy" id="1314788"/>
    <lineage>
        <taxon>Eukaryota</taxon>
        <taxon>Fungi</taxon>
        <taxon>Dikarya</taxon>
        <taxon>Ascomycota</taxon>
        <taxon>Pezizomycotina</taxon>
        <taxon>Dothideomycetes</taxon>
        <taxon>Pleosporomycetidae</taxon>
        <taxon>Pleosporales</taxon>
        <taxon>Lophiostomataceae</taxon>
        <taxon>Lophiostoma</taxon>
    </lineage>
</organism>
<gene>
    <name evidence="8" type="ORF">K491DRAFT_2384</name>
</gene>
<dbReference type="OrthoDB" id="5428495at2759"/>
<dbReference type="PANTHER" id="PTHR31806">
    <property type="entry name" value="PURINE-CYTOSINE PERMEASE FCY2-RELATED"/>
    <property type="match status" value="1"/>
</dbReference>
<evidence type="ECO:0000256" key="1">
    <source>
        <dbReference type="ARBA" id="ARBA00004141"/>
    </source>
</evidence>
<evidence type="ECO:0000313" key="9">
    <source>
        <dbReference type="Proteomes" id="UP000799324"/>
    </source>
</evidence>
<sequence>MLKELVSMLSCLAALSHSTLIPRIHLSRRSLMADHRGKPFGYQPRCTGMPRGWHRDRRINPRHTAVTRSRYASTTLLRDQLKQLNSHGRTYNNSQSSLCVLNSTQLRAMDSKSAFTIDSEMNLKQAQPMEPPSNDEELHEGSLIKPSGISGFTLWLKKLSVETGGIQRVTDEERAQSSSKVWNACTFWLSANMAVATLSTGMVGGSMGLAFWDCFAIILVVNVFACLLPAWTATFGLTGLRMTTFSRYSFGYWGNLLVVVFSMISTTGWNAINSISGASVLYALSDGKCPQWAGVIIICTTVWIICALGITWIHRLDAFLWIPPFIVWCVAAGTGSKHLDGNAIKSPTGANGAAAALSFIAAIFSFAVSWINCAADYNVKMPVSTPRYKIFTATYIGITIPTILVQILGAALFTGTEVNPSWKAAYLDAGVGGPLKMALLPAGGFGKFLLVLAGLSSIPNNIPNNYSFAIHAQNFGPWAIRVPRIAFVTFGYVAAITVGCCAAAFFKDTLQTFLSIIGYWTIVHLIVIIEEHIIFRRSRWSNYNWDAWGNSALLPFGWGAIAAFGFGFLGAALGMKVAWYTGPLAGLIGKKGGNIGHELTAAFCGLAFPVFRYAEKRWTGK</sequence>
<feature type="transmembrane region" description="Helical" evidence="7">
    <location>
        <begin position="556"/>
        <end position="575"/>
    </location>
</feature>
<keyword evidence="6 7" id="KW-0472">Membrane</keyword>
<feature type="transmembrane region" description="Helical" evidence="7">
    <location>
        <begin position="348"/>
        <end position="370"/>
    </location>
</feature>
<proteinExistence type="inferred from homology"/>
<dbReference type="AlphaFoldDB" id="A0A6A6TTL1"/>
<evidence type="ECO:0000256" key="3">
    <source>
        <dbReference type="ARBA" id="ARBA00022448"/>
    </source>
</evidence>
<feature type="transmembrane region" description="Helical" evidence="7">
    <location>
        <begin position="512"/>
        <end position="535"/>
    </location>
</feature>
<dbReference type="GO" id="GO:0022857">
    <property type="term" value="F:transmembrane transporter activity"/>
    <property type="evidence" value="ECO:0007669"/>
    <property type="project" value="InterPro"/>
</dbReference>
<feature type="transmembrane region" description="Helical" evidence="7">
    <location>
        <begin position="318"/>
        <end position="336"/>
    </location>
</feature>
<name>A0A6A6TTL1_9PLEO</name>
<accession>A0A6A6TTL1</accession>
<keyword evidence="4 7" id="KW-0812">Transmembrane</keyword>
<evidence type="ECO:0000256" key="7">
    <source>
        <dbReference type="SAM" id="Phobius"/>
    </source>
</evidence>
<evidence type="ECO:0000313" key="8">
    <source>
        <dbReference type="EMBL" id="KAF2662776.1"/>
    </source>
</evidence>
<evidence type="ECO:0008006" key="10">
    <source>
        <dbReference type="Google" id="ProtNLM"/>
    </source>
</evidence>
<keyword evidence="9" id="KW-1185">Reference proteome</keyword>
<comment type="similarity">
    <text evidence="2">Belongs to the purine-cytosine permease (2.A.39) family.</text>
</comment>
<dbReference type="GO" id="GO:0005886">
    <property type="term" value="C:plasma membrane"/>
    <property type="evidence" value="ECO:0007669"/>
    <property type="project" value="TreeGrafter"/>
</dbReference>
<feature type="transmembrane region" description="Helical" evidence="7">
    <location>
        <begin position="485"/>
        <end position="506"/>
    </location>
</feature>
<evidence type="ECO:0000256" key="2">
    <source>
        <dbReference type="ARBA" id="ARBA00008974"/>
    </source>
</evidence>
<feature type="transmembrane region" description="Helical" evidence="7">
    <location>
        <begin position="595"/>
        <end position="614"/>
    </location>
</feature>
<keyword evidence="3" id="KW-0813">Transport</keyword>
<protein>
    <recommendedName>
        <fullName evidence="10">Purine-cytosine permease FCY2</fullName>
    </recommendedName>
</protein>
<dbReference type="EMBL" id="MU004288">
    <property type="protein sequence ID" value="KAF2662776.1"/>
    <property type="molecule type" value="Genomic_DNA"/>
</dbReference>
<evidence type="ECO:0000256" key="6">
    <source>
        <dbReference type="ARBA" id="ARBA00023136"/>
    </source>
</evidence>
<feature type="transmembrane region" description="Helical" evidence="7">
    <location>
        <begin position="292"/>
        <end position="312"/>
    </location>
</feature>
<dbReference type="InterPro" id="IPR001248">
    <property type="entry name" value="Pur-cyt_permease"/>
</dbReference>
<feature type="transmembrane region" description="Helical" evidence="7">
    <location>
        <begin position="210"/>
        <end position="232"/>
    </location>
</feature>
<dbReference type="InterPro" id="IPR026030">
    <property type="entry name" value="Pur-cyt_permease_Fcy2/21/22"/>
</dbReference>
<feature type="transmembrane region" description="Helical" evidence="7">
    <location>
        <begin position="390"/>
        <end position="413"/>
    </location>
</feature>
<keyword evidence="5 7" id="KW-1133">Transmembrane helix</keyword>
<evidence type="ECO:0000256" key="5">
    <source>
        <dbReference type="ARBA" id="ARBA00022989"/>
    </source>
</evidence>
<dbReference type="Pfam" id="PF02133">
    <property type="entry name" value="Transp_cyt_pur"/>
    <property type="match status" value="1"/>
</dbReference>
<comment type="subcellular location">
    <subcellularLocation>
        <location evidence="1">Membrane</location>
        <topology evidence="1">Multi-pass membrane protein</topology>
    </subcellularLocation>
</comment>
<dbReference type="Proteomes" id="UP000799324">
    <property type="component" value="Unassembled WGS sequence"/>
</dbReference>
<evidence type="ECO:0000256" key="4">
    <source>
        <dbReference type="ARBA" id="ARBA00022692"/>
    </source>
</evidence>
<feature type="transmembrane region" description="Helical" evidence="7">
    <location>
        <begin position="181"/>
        <end position="203"/>
    </location>
</feature>
<dbReference type="PANTHER" id="PTHR31806:SF1">
    <property type="entry name" value="PURINE-CYTOSINE PERMEASE FCY2-RELATED"/>
    <property type="match status" value="1"/>
</dbReference>
<dbReference type="Gene3D" id="1.10.4160.10">
    <property type="entry name" value="Hydantoin permease"/>
    <property type="match status" value="1"/>
</dbReference>
<feature type="transmembrane region" description="Helical" evidence="7">
    <location>
        <begin position="252"/>
        <end position="272"/>
    </location>
</feature>
<reference evidence="8" key="1">
    <citation type="journal article" date="2020" name="Stud. Mycol.">
        <title>101 Dothideomycetes genomes: a test case for predicting lifestyles and emergence of pathogens.</title>
        <authorList>
            <person name="Haridas S."/>
            <person name="Albert R."/>
            <person name="Binder M."/>
            <person name="Bloem J."/>
            <person name="Labutti K."/>
            <person name="Salamov A."/>
            <person name="Andreopoulos B."/>
            <person name="Baker S."/>
            <person name="Barry K."/>
            <person name="Bills G."/>
            <person name="Bluhm B."/>
            <person name="Cannon C."/>
            <person name="Castanera R."/>
            <person name="Culley D."/>
            <person name="Daum C."/>
            <person name="Ezra D."/>
            <person name="Gonzalez J."/>
            <person name="Henrissat B."/>
            <person name="Kuo A."/>
            <person name="Liang C."/>
            <person name="Lipzen A."/>
            <person name="Lutzoni F."/>
            <person name="Magnuson J."/>
            <person name="Mondo S."/>
            <person name="Nolan M."/>
            <person name="Ohm R."/>
            <person name="Pangilinan J."/>
            <person name="Park H.-J."/>
            <person name="Ramirez L."/>
            <person name="Alfaro M."/>
            <person name="Sun H."/>
            <person name="Tritt A."/>
            <person name="Yoshinaga Y."/>
            <person name="Zwiers L.-H."/>
            <person name="Turgeon B."/>
            <person name="Goodwin S."/>
            <person name="Spatafora J."/>
            <person name="Crous P."/>
            <person name="Grigoriev I."/>
        </authorList>
    </citation>
    <scope>NUCLEOTIDE SEQUENCE</scope>
    <source>
        <strain evidence="8">CBS 122681</strain>
    </source>
</reference>